<evidence type="ECO:0000256" key="3">
    <source>
        <dbReference type="ARBA" id="ARBA00008281"/>
    </source>
</evidence>
<evidence type="ECO:0000256" key="8">
    <source>
        <dbReference type="ARBA" id="ARBA00022989"/>
    </source>
</evidence>
<keyword evidence="4" id="KW-1003">Cell membrane</keyword>
<dbReference type="Pfam" id="PF03748">
    <property type="entry name" value="FliL"/>
    <property type="match status" value="1"/>
</dbReference>
<evidence type="ECO:0000313" key="13">
    <source>
        <dbReference type="Proteomes" id="UP000603912"/>
    </source>
</evidence>
<comment type="caution">
    <text evidence="12">The sequence shown here is derived from an EMBL/GenBank/DDBJ whole genome shotgun (WGS) entry which is preliminary data.</text>
</comment>
<sequence>MAKKPKKGAAEEPAAAQAPAEASEIAVGGGRKKLIIIVAAALLLVGAGGGGGFWWWKKKQAAAQAEAGEHGETQAAAVVKKAAFVDMKELIVNLGGQNTQQTGERPRFLKMKIALEVSDPKLVTEVTPLLPRIEDTFQVYTRELRPSDLEGSAGVYRLKEELLRRINIAIYPSKVEAILFKEMLIQ</sequence>
<feature type="transmembrane region" description="Helical" evidence="10">
    <location>
        <begin position="34"/>
        <end position="56"/>
    </location>
</feature>
<dbReference type="RefSeq" id="WP_188518919.1">
    <property type="nucleotide sequence ID" value="NZ_BMES01000002.1"/>
</dbReference>
<dbReference type="GO" id="GO:0006935">
    <property type="term" value="P:chemotaxis"/>
    <property type="evidence" value="ECO:0007669"/>
    <property type="project" value="UniProtKB-KW"/>
</dbReference>
<keyword evidence="7 10" id="KW-0283">Flagellar rotation</keyword>
<evidence type="ECO:0000256" key="6">
    <source>
        <dbReference type="ARBA" id="ARBA00022692"/>
    </source>
</evidence>
<evidence type="ECO:0000313" key="12">
    <source>
        <dbReference type="EMBL" id="GGH26454.1"/>
    </source>
</evidence>
<organism evidence="12 13">
    <name type="scientific">Alsobacter metallidurans</name>
    <dbReference type="NCBI Taxonomy" id="340221"/>
    <lineage>
        <taxon>Bacteria</taxon>
        <taxon>Pseudomonadati</taxon>
        <taxon>Pseudomonadota</taxon>
        <taxon>Alphaproteobacteria</taxon>
        <taxon>Hyphomicrobiales</taxon>
        <taxon>Alsobacteraceae</taxon>
        <taxon>Alsobacter</taxon>
    </lineage>
</organism>
<dbReference type="GO" id="GO:0005886">
    <property type="term" value="C:plasma membrane"/>
    <property type="evidence" value="ECO:0007669"/>
    <property type="project" value="UniProtKB-SubCell"/>
</dbReference>
<name>A0A917MIY9_9HYPH</name>
<protein>
    <recommendedName>
        <fullName evidence="10">Flagellar protein FliL</fullName>
    </recommendedName>
</protein>
<dbReference type="PANTHER" id="PTHR35091:SF2">
    <property type="entry name" value="FLAGELLAR PROTEIN FLIL"/>
    <property type="match status" value="1"/>
</dbReference>
<comment type="function">
    <text evidence="1 10">Controls the rotational direction of flagella during chemotaxis.</text>
</comment>
<keyword evidence="9 10" id="KW-0472">Membrane</keyword>
<evidence type="ECO:0000256" key="11">
    <source>
        <dbReference type="SAM" id="MobiDB-lite"/>
    </source>
</evidence>
<keyword evidence="8 10" id="KW-1133">Transmembrane helix</keyword>
<proteinExistence type="inferred from homology"/>
<feature type="compositionally biased region" description="Low complexity" evidence="11">
    <location>
        <begin position="11"/>
        <end position="22"/>
    </location>
</feature>
<comment type="similarity">
    <text evidence="3 10">Belongs to the FliL family.</text>
</comment>
<gene>
    <name evidence="12" type="ORF">GCM10007036_34260</name>
</gene>
<evidence type="ECO:0000256" key="9">
    <source>
        <dbReference type="ARBA" id="ARBA00023136"/>
    </source>
</evidence>
<dbReference type="GO" id="GO:0009425">
    <property type="term" value="C:bacterial-type flagellum basal body"/>
    <property type="evidence" value="ECO:0007669"/>
    <property type="project" value="InterPro"/>
</dbReference>
<dbReference type="InterPro" id="IPR005503">
    <property type="entry name" value="FliL"/>
</dbReference>
<dbReference type="PANTHER" id="PTHR35091">
    <property type="entry name" value="FLAGELLAR PROTEIN FLIL"/>
    <property type="match status" value="1"/>
</dbReference>
<keyword evidence="5 10" id="KW-0145">Chemotaxis</keyword>
<evidence type="ECO:0000256" key="1">
    <source>
        <dbReference type="ARBA" id="ARBA00002254"/>
    </source>
</evidence>
<reference evidence="12" key="1">
    <citation type="journal article" date="2014" name="Int. J. Syst. Evol. Microbiol.">
        <title>Complete genome sequence of Corynebacterium casei LMG S-19264T (=DSM 44701T), isolated from a smear-ripened cheese.</title>
        <authorList>
            <consortium name="US DOE Joint Genome Institute (JGI-PGF)"/>
            <person name="Walter F."/>
            <person name="Albersmeier A."/>
            <person name="Kalinowski J."/>
            <person name="Ruckert C."/>
        </authorList>
    </citation>
    <scope>NUCLEOTIDE SEQUENCE</scope>
    <source>
        <strain evidence="12">CGMCC 1.12214</strain>
    </source>
</reference>
<feature type="region of interest" description="Disordered" evidence="11">
    <location>
        <begin position="1"/>
        <end position="22"/>
    </location>
</feature>
<evidence type="ECO:0000256" key="2">
    <source>
        <dbReference type="ARBA" id="ARBA00004162"/>
    </source>
</evidence>
<dbReference type="Proteomes" id="UP000603912">
    <property type="component" value="Unassembled WGS sequence"/>
</dbReference>
<evidence type="ECO:0000256" key="4">
    <source>
        <dbReference type="ARBA" id="ARBA00022475"/>
    </source>
</evidence>
<reference evidence="12" key="2">
    <citation type="submission" date="2020-09" db="EMBL/GenBank/DDBJ databases">
        <authorList>
            <person name="Sun Q."/>
            <person name="Zhou Y."/>
        </authorList>
    </citation>
    <scope>NUCLEOTIDE SEQUENCE</scope>
    <source>
        <strain evidence="12">CGMCC 1.12214</strain>
    </source>
</reference>
<dbReference type="GO" id="GO:0071978">
    <property type="term" value="P:bacterial-type flagellum-dependent swarming motility"/>
    <property type="evidence" value="ECO:0007669"/>
    <property type="project" value="TreeGrafter"/>
</dbReference>
<dbReference type="AlphaFoldDB" id="A0A917MIY9"/>
<evidence type="ECO:0000256" key="10">
    <source>
        <dbReference type="RuleBase" id="RU364125"/>
    </source>
</evidence>
<keyword evidence="13" id="KW-1185">Reference proteome</keyword>
<keyword evidence="6 10" id="KW-0812">Transmembrane</keyword>
<accession>A0A917MIY9</accession>
<keyword evidence="10" id="KW-0997">Cell inner membrane</keyword>
<evidence type="ECO:0000256" key="5">
    <source>
        <dbReference type="ARBA" id="ARBA00022500"/>
    </source>
</evidence>
<evidence type="ECO:0000256" key="7">
    <source>
        <dbReference type="ARBA" id="ARBA00022779"/>
    </source>
</evidence>
<comment type="subcellular location">
    <subcellularLocation>
        <location evidence="10">Cell inner membrane</location>
    </subcellularLocation>
    <subcellularLocation>
        <location evidence="2">Cell membrane</location>
        <topology evidence="2">Single-pass membrane protein</topology>
    </subcellularLocation>
</comment>
<dbReference type="EMBL" id="BMES01000002">
    <property type="protein sequence ID" value="GGH26454.1"/>
    <property type="molecule type" value="Genomic_DNA"/>
</dbReference>